<gene>
    <name evidence="3" type="ORF">OLC1_LOCUS29</name>
</gene>
<dbReference type="GO" id="GO:0016579">
    <property type="term" value="P:protein deubiquitination"/>
    <property type="evidence" value="ECO:0007669"/>
    <property type="project" value="TreeGrafter"/>
</dbReference>
<dbReference type="InterPro" id="IPR038765">
    <property type="entry name" value="Papain-like_cys_pep_sf"/>
</dbReference>
<dbReference type="InterPro" id="IPR003323">
    <property type="entry name" value="OTU_dom"/>
</dbReference>
<evidence type="ECO:0000256" key="1">
    <source>
        <dbReference type="ARBA" id="ARBA00010407"/>
    </source>
</evidence>
<proteinExistence type="inferred from homology"/>
<dbReference type="SUPFAM" id="SSF54001">
    <property type="entry name" value="Cysteine proteinases"/>
    <property type="match status" value="1"/>
</dbReference>
<dbReference type="Gene3D" id="3.90.70.80">
    <property type="match status" value="1"/>
</dbReference>
<keyword evidence="4" id="KW-1185">Reference proteome</keyword>
<dbReference type="PROSITE" id="PS50802">
    <property type="entry name" value="OTU"/>
    <property type="match status" value="1"/>
</dbReference>
<reference evidence="3" key="1">
    <citation type="submission" date="2023-03" db="EMBL/GenBank/DDBJ databases">
        <authorList>
            <person name="Julca I."/>
        </authorList>
    </citation>
    <scope>NUCLEOTIDE SEQUENCE</scope>
</reference>
<dbReference type="Proteomes" id="UP001161247">
    <property type="component" value="Chromosome 1"/>
</dbReference>
<sequence>MRHTSNRIQHSNIATKAPICVGKFQMGTSETENKPSPDISENVSQETREEMLSRHRLTAWIYCCWKKEISELHHKEMPMKKAAAKGSKAEQKAKEKQVEDGISNLSANLKQKHVEELASVVPTMMNAEEGEFDNKIAERFQSYCKDVESTAAWGGQLELRALTHCLKKHIMIYSGSFPNVEMGSINLSYHQHAFGLGEHYNSVVPINRIRKQCIIGLLVSPNKANLISVLCEKYETLKDLGAENFRVARLLRNKKTKELLALKYIKREKKKIYHRNLKLKNIFLGERVFFKGYMMQFPAVWIAALTAQINGGNTRIYSI</sequence>
<evidence type="ECO:0000313" key="3">
    <source>
        <dbReference type="EMBL" id="CAI9087118.1"/>
    </source>
</evidence>
<protein>
    <submittedName>
        <fullName evidence="3">OLC1v1021110C1</fullName>
    </submittedName>
</protein>
<organism evidence="3 4">
    <name type="scientific">Oldenlandia corymbosa var. corymbosa</name>
    <dbReference type="NCBI Taxonomy" id="529605"/>
    <lineage>
        <taxon>Eukaryota</taxon>
        <taxon>Viridiplantae</taxon>
        <taxon>Streptophyta</taxon>
        <taxon>Embryophyta</taxon>
        <taxon>Tracheophyta</taxon>
        <taxon>Spermatophyta</taxon>
        <taxon>Magnoliopsida</taxon>
        <taxon>eudicotyledons</taxon>
        <taxon>Gunneridae</taxon>
        <taxon>Pentapetalae</taxon>
        <taxon>asterids</taxon>
        <taxon>lamiids</taxon>
        <taxon>Gentianales</taxon>
        <taxon>Rubiaceae</taxon>
        <taxon>Rubioideae</taxon>
        <taxon>Spermacoceae</taxon>
        <taxon>Hedyotis-Oldenlandia complex</taxon>
        <taxon>Oldenlandia</taxon>
    </lineage>
</organism>
<dbReference type="GO" id="GO:0004843">
    <property type="term" value="F:cysteine-type deubiquitinase activity"/>
    <property type="evidence" value="ECO:0007669"/>
    <property type="project" value="TreeGrafter"/>
</dbReference>
<feature type="domain" description="OTU" evidence="2">
    <location>
        <begin position="109"/>
        <end position="206"/>
    </location>
</feature>
<evidence type="ECO:0000313" key="4">
    <source>
        <dbReference type="Proteomes" id="UP001161247"/>
    </source>
</evidence>
<dbReference type="PANTHER" id="PTHR12419">
    <property type="entry name" value="OTU DOMAIN CONTAINING PROTEIN"/>
    <property type="match status" value="1"/>
</dbReference>
<name>A0AAV1BXD8_OLDCO</name>
<dbReference type="EMBL" id="OX459118">
    <property type="protein sequence ID" value="CAI9087118.1"/>
    <property type="molecule type" value="Genomic_DNA"/>
</dbReference>
<dbReference type="Pfam" id="PF02338">
    <property type="entry name" value="OTU"/>
    <property type="match status" value="1"/>
</dbReference>
<comment type="similarity">
    <text evidence="1">Belongs to the peptidase C85 family.</text>
</comment>
<dbReference type="PANTHER" id="PTHR12419:SF10">
    <property type="entry name" value="DEUBIQUITINASE OTUD6B"/>
    <property type="match status" value="1"/>
</dbReference>
<evidence type="ECO:0000259" key="2">
    <source>
        <dbReference type="PROSITE" id="PS50802"/>
    </source>
</evidence>
<dbReference type="AlphaFoldDB" id="A0AAV1BXD8"/>
<dbReference type="Gene3D" id="3.30.200.20">
    <property type="entry name" value="Phosphorylase Kinase, domain 1"/>
    <property type="match status" value="1"/>
</dbReference>
<accession>A0AAV1BXD8</accession>
<dbReference type="InterPro" id="IPR050704">
    <property type="entry name" value="Peptidase_C85-like"/>
</dbReference>